<evidence type="ECO:0000256" key="2">
    <source>
        <dbReference type="SAM" id="Phobius"/>
    </source>
</evidence>
<dbReference type="Proteomes" id="UP000268233">
    <property type="component" value="Unassembled WGS sequence"/>
</dbReference>
<gene>
    <name evidence="3" type="ORF">BDK61_0253</name>
</gene>
<keyword evidence="2" id="KW-1133">Transmembrane helix</keyword>
<reference evidence="3 4" key="1">
    <citation type="submission" date="2018-10" db="EMBL/GenBank/DDBJ databases">
        <title>Genomic Encyclopedia of Archaeal and Bacterial Type Strains, Phase II (KMG-II): from individual species to whole genera.</title>
        <authorList>
            <person name="Goeker M."/>
        </authorList>
    </citation>
    <scope>NUCLEOTIDE SEQUENCE [LARGE SCALE GENOMIC DNA]</scope>
    <source>
        <strain evidence="3 4">DSM 11927</strain>
    </source>
</reference>
<keyword evidence="4" id="KW-1185">Reference proteome</keyword>
<accession>A0A495R102</accession>
<name>A0A495R102_9EURY</name>
<comment type="caution">
    <text evidence="3">The sequence shown here is derived from an EMBL/GenBank/DDBJ whole genome shotgun (WGS) entry which is preliminary data.</text>
</comment>
<keyword evidence="2" id="KW-0812">Transmembrane</keyword>
<evidence type="ECO:0000313" key="4">
    <source>
        <dbReference type="Proteomes" id="UP000268233"/>
    </source>
</evidence>
<protein>
    <submittedName>
        <fullName evidence="3">Uncharacterized protein</fullName>
    </submittedName>
</protein>
<evidence type="ECO:0000313" key="3">
    <source>
        <dbReference type="EMBL" id="RKS80985.1"/>
    </source>
</evidence>
<feature type="transmembrane region" description="Helical" evidence="2">
    <location>
        <begin position="124"/>
        <end position="146"/>
    </location>
</feature>
<keyword evidence="2" id="KW-0472">Membrane</keyword>
<feature type="compositionally biased region" description="Basic and acidic residues" evidence="1">
    <location>
        <begin position="10"/>
        <end position="20"/>
    </location>
</feature>
<sequence>MADGSVAVGDHVRPTKAGRDSRVPAGVYRVVGTDEDAVTLLVVGDAAGRRVHTGEIVTVACEELDTFEPAENPDASRSLATRILSQLAGLRWSLWLFWRSIRSRPISGTTAITLPLVGTFGDGILPVSETVLTVLVLLGTLLLVYLGRAGPA</sequence>
<dbReference type="EMBL" id="RBWW01000001">
    <property type="protein sequence ID" value="RKS80985.1"/>
    <property type="molecule type" value="Genomic_DNA"/>
</dbReference>
<feature type="region of interest" description="Disordered" evidence="1">
    <location>
        <begin position="1"/>
        <end position="20"/>
    </location>
</feature>
<dbReference type="AlphaFoldDB" id="A0A495R102"/>
<evidence type="ECO:0000256" key="1">
    <source>
        <dbReference type="SAM" id="MobiDB-lite"/>
    </source>
</evidence>
<organism evidence="3 4">
    <name type="scientific">Haloarcula quadrata</name>
    <dbReference type="NCBI Taxonomy" id="182779"/>
    <lineage>
        <taxon>Archaea</taxon>
        <taxon>Methanobacteriati</taxon>
        <taxon>Methanobacteriota</taxon>
        <taxon>Stenosarchaea group</taxon>
        <taxon>Halobacteria</taxon>
        <taxon>Halobacteriales</taxon>
        <taxon>Haloarculaceae</taxon>
        <taxon>Haloarcula</taxon>
    </lineage>
</organism>
<proteinExistence type="predicted"/>
<dbReference type="RefSeq" id="WP_121302084.1">
    <property type="nucleotide sequence ID" value="NZ_RBWW01000001.1"/>
</dbReference>